<dbReference type="STRING" id="245187.SAMN04488003_10998"/>
<sequence length="341" mass="37162">MIGRAALVALSLTGTATMAAPTYTILGYDDLDGWAADDHAAALAVFTQTCGDIARPDWARLCAHAKDGPAARDFFETFFLPVLIEDGTPMLFTGYYEPEITGSLIPDETYRHPIYALPPDGTAGTYSRREIEEDQPFRGLDLEIAWLADPVDLFFLQVQGSGRIRMPGNHMIRVGYAGKNGRDYTSIGMALVDRGVFTADQVSAPVIRQWVRDNPEQGQALLWQNDSYVYFRMVNEVPPELGPLGAMNRSITPLRSIAVDPAITLLGAPVWIEKDGDDPLRRLMVAQDTGSAIKGAQRADVYYGTGDAAGVAAGNVKDGGRMVVLMPVEYALSKLRDPLAY</sequence>
<evidence type="ECO:0000256" key="5">
    <source>
        <dbReference type="ARBA" id="ARBA00030918"/>
    </source>
</evidence>
<dbReference type="SUPFAM" id="SSF50685">
    <property type="entry name" value="Barwin-like endoglucanases"/>
    <property type="match status" value="1"/>
</dbReference>
<evidence type="ECO:0000313" key="9">
    <source>
        <dbReference type="Proteomes" id="UP000199585"/>
    </source>
</evidence>
<evidence type="ECO:0000259" key="7">
    <source>
        <dbReference type="SMART" id="SM00925"/>
    </source>
</evidence>
<evidence type="ECO:0000256" key="2">
    <source>
        <dbReference type="ARBA" id="ARBA00012587"/>
    </source>
</evidence>
<evidence type="ECO:0000256" key="3">
    <source>
        <dbReference type="ARBA" id="ARBA00023239"/>
    </source>
</evidence>
<dbReference type="GO" id="GO:0009254">
    <property type="term" value="P:peptidoglycan turnover"/>
    <property type="evidence" value="ECO:0007669"/>
    <property type="project" value="InterPro"/>
</dbReference>
<dbReference type="GO" id="GO:0009253">
    <property type="term" value="P:peptidoglycan catabolic process"/>
    <property type="evidence" value="ECO:0007669"/>
    <property type="project" value="TreeGrafter"/>
</dbReference>
<dbReference type="InterPro" id="IPR026044">
    <property type="entry name" value="MltA"/>
</dbReference>
<dbReference type="Gene3D" id="2.40.240.50">
    <property type="entry name" value="Barwin-like endoglucanases"/>
    <property type="match status" value="1"/>
</dbReference>
<reference evidence="8 9" key="1">
    <citation type="submission" date="2016-10" db="EMBL/GenBank/DDBJ databases">
        <authorList>
            <person name="de Groot N.N."/>
        </authorList>
    </citation>
    <scope>NUCLEOTIDE SEQUENCE [LARGE SCALE GENOMIC DNA]</scope>
    <source>
        <strain evidence="8 9">DSM 16213</strain>
    </source>
</reference>
<gene>
    <name evidence="8" type="ORF">SAMN04488003_10998</name>
</gene>
<dbReference type="InterPro" id="IPR036908">
    <property type="entry name" value="RlpA-like_sf"/>
</dbReference>
<dbReference type="GO" id="GO:0004553">
    <property type="term" value="F:hydrolase activity, hydrolyzing O-glycosyl compounds"/>
    <property type="evidence" value="ECO:0007669"/>
    <property type="project" value="InterPro"/>
</dbReference>
<dbReference type="PANTHER" id="PTHR30124">
    <property type="entry name" value="MEMBRANE-BOUND LYTIC MUREIN TRANSGLYCOSYLASE A"/>
    <property type="match status" value="1"/>
</dbReference>
<dbReference type="Proteomes" id="UP000199585">
    <property type="component" value="Unassembled WGS sequence"/>
</dbReference>
<dbReference type="InterPro" id="IPR010611">
    <property type="entry name" value="3D_dom"/>
</dbReference>
<dbReference type="Gene3D" id="2.40.40.10">
    <property type="entry name" value="RlpA-like domain"/>
    <property type="match status" value="2"/>
</dbReference>
<name>A0A1H8DXE7_9RHOB</name>
<dbReference type="PANTHER" id="PTHR30124:SF0">
    <property type="entry name" value="MEMBRANE-BOUND LYTIC MUREIN TRANSGLYCOSYLASE A"/>
    <property type="match status" value="1"/>
</dbReference>
<dbReference type="InterPro" id="IPR005300">
    <property type="entry name" value="MltA_B"/>
</dbReference>
<keyword evidence="9" id="KW-1185">Reference proteome</keyword>
<organism evidence="8 9">
    <name type="scientific">Loktanella fryxellensis</name>
    <dbReference type="NCBI Taxonomy" id="245187"/>
    <lineage>
        <taxon>Bacteria</taxon>
        <taxon>Pseudomonadati</taxon>
        <taxon>Pseudomonadota</taxon>
        <taxon>Alphaproteobacteria</taxon>
        <taxon>Rhodobacterales</taxon>
        <taxon>Roseobacteraceae</taxon>
        <taxon>Loktanella</taxon>
    </lineage>
</organism>
<comment type="catalytic activity">
    <reaction evidence="1">
        <text>Exolytic cleavage of the (1-&gt;4)-beta-glycosidic linkage between N-acetylmuramic acid (MurNAc) and N-acetylglucosamine (GlcNAc) residues in peptidoglycan, from either the reducing or the non-reducing ends of the peptidoglycan chains, with concomitant formation of a 1,6-anhydrobond in the MurNAc residue.</text>
        <dbReference type="EC" id="4.2.2.n1"/>
    </reaction>
</comment>
<protein>
    <recommendedName>
        <fullName evidence="2">peptidoglycan lytic exotransglycosylase</fullName>
        <ecNumber evidence="2">4.2.2.n1</ecNumber>
    </recommendedName>
    <alternativeName>
        <fullName evidence="5">Murein hydrolase A</fullName>
    </alternativeName>
</protein>
<dbReference type="GO" id="GO:0008933">
    <property type="term" value="F:peptidoglycan lytic transglycosylase activity"/>
    <property type="evidence" value="ECO:0007669"/>
    <property type="project" value="TreeGrafter"/>
</dbReference>
<evidence type="ECO:0000256" key="1">
    <source>
        <dbReference type="ARBA" id="ARBA00001420"/>
    </source>
</evidence>
<feature type="signal peptide" evidence="6">
    <location>
        <begin position="1"/>
        <end position="19"/>
    </location>
</feature>
<accession>A0A1H8DXE7</accession>
<evidence type="ECO:0000256" key="4">
    <source>
        <dbReference type="ARBA" id="ARBA00023316"/>
    </source>
</evidence>
<dbReference type="PIRSF" id="PIRSF019422">
    <property type="entry name" value="MltA"/>
    <property type="match status" value="1"/>
</dbReference>
<proteinExistence type="predicted"/>
<feature type="domain" description="Lytic transglycosylase MltA" evidence="7">
    <location>
        <begin position="99"/>
        <end position="232"/>
    </location>
</feature>
<keyword evidence="3" id="KW-0456">Lyase</keyword>
<keyword evidence="4" id="KW-0961">Cell wall biogenesis/degradation</keyword>
<dbReference type="Pfam" id="PF03562">
    <property type="entry name" value="MltA"/>
    <property type="match status" value="1"/>
</dbReference>
<feature type="chain" id="PRO_5011680260" description="peptidoglycan lytic exotransglycosylase" evidence="6">
    <location>
        <begin position="20"/>
        <end position="341"/>
    </location>
</feature>
<dbReference type="CDD" id="cd14668">
    <property type="entry name" value="mlta_B"/>
    <property type="match status" value="1"/>
</dbReference>
<dbReference type="SMART" id="SM00925">
    <property type="entry name" value="MltA"/>
    <property type="match status" value="1"/>
</dbReference>
<dbReference type="GO" id="GO:0019867">
    <property type="term" value="C:outer membrane"/>
    <property type="evidence" value="ECO:0007669"/>
    <property type="project" value="InterPro"/>
</dbReference>
<keyword evidence="6" id="KW-0732">Signal</keyword>
<dbReference type="Pfam" id="PF06725">
    <property type="entry name" value="3D"/>
    <property type="match status" value="1"/>
</dbReference>
<evidence type="ECO:0000313" key="8">
    <source>
        <dbReference type="EMBL" id="SEN12001.1"/>
    </source>
</evidence>
<dbReference type="AlphaFoldDB" id="A0A1H8DXE7"/>
<dbReference type="GO" id="GO:0071555">
    <property type="term" value="P:cell wall organization"/>
    <property type="evidence" value="ECO:0007669"/>
    <property type="project" value="UniProtKB-KW"/>
</dbReference>
<dbReference type="EC" id="4.2.2.n1" evidence="2"/>
<dbReference type="CDD" id="cd14485">
    <property type="entry name" value="mltA_like_LT_A"/>
    <property type="match status" value="1"/>
</dbReference>
<dbReference type="EMBL" id="FOCI01000009">
    <property type="protein sequence ID" value="SEN12001.1"/>
    <property type="molecule type" value="Genomic_DNA"/>
</dbReference>
<evidence type="ECO:0000256" key="6">
    <source>
        <dbReference type="SAM" id="SignalP"/>
    </source>
</evidence>